<name>A0A7S2H1J2_9STRA</name>
<evidence type="ECO:0000256" key="1">
    <source>
        <dbReference type="SAM" id="SignalP"/>
    </source>
</evidence>
<feature type="signal peptide" evidence="1">
    <location>
        <begin position="1"/>
        <end position="21"/>
    </location>
</feature>
<sequence length="274" mass="30341">MKFSKIFATTAFFLLAEHSTAVEKSFSLTTDPLCVEFNEFNLEGRSEFVDTDNSGIPPAFGTPLITTGDMQVAAYGGKFVLSTGGYTGSKYKLQTFELQAVCTTLEDQTVPSAPECRVEIDLKFCRKLTIVGFPDDIKLEKRDRGRELQTQLFEPKRITTEDELNALVDKNEPQIDAYTYRQLSSDLRKAVPSFCYGTREGKLTGIGTGPGKYAITGGTRDLFGAFGQIDFELVPNFFSLGYDATTGDVNLELRDTKLQFCYERACGSGKFGCH</sequence>
<proteinExistence type="predicted"/>
<organism evidence="2">
    <name type="scientific">Helicotheca tamesis</name>
    <dbReference type="NCBI Taxonomy" id="374047"/>
    <lineage>
        <taxon>Eukaryota</taxon>
        <taxon>Sar</taxon>
        <taxon>Stramenopiles</taxon>
        <taxon>Ochrophyta</taxon>
        <taxon>Bacillariophyta</taxon>
        <taxon>Mediophyceae</taxon>
        <taxon>Lithodesmiophycidae</taxon>
        <taxon>Lithodesmiales</taxon>
        <taxon>Lithodesmiaceae</taxon>
        <taxon>Helicotheca</taxon>
    </lineage>
</organism>
<accession>A0A7S2H1J2</accession>
<dbReference type="EMBL" id="HBGV01004857">
    <property type="protein sequence ID" value="CAD9477855.1"/>
    <property type="molecule type" value="Transcribed_RNA"/>
</dbReference>
<reference evidence="2" key="1">
    <citation type="submission" date="2021-01" db="EMBL/GenBank/DDBJ databases">
        <authorList>
            <person name="Corre E."/>
            <person name="Pelletier E."/>
            <person name="Niang G."/>
            <person name="Scheremetjew M."/>
            <person name="Finn R."/>
            <person name="Kale V."/>
            <person name="Holt S."/>
            <person name="Cochrane G."/>
            <person name="Meng A."/>
            <person name="Brown T."/>
            <person name="Cohen L."/>
        </authorList>
    </citation>
    <scope>NUCLEOTIDE SEQUENCE</scope>
    <source>
        <strain evidence="2">CCMP826</strain>
    </source>
</reference>
<gene>
    <name evidence="2" type="ORF">HTAM1171_LOCUS2926</name>
</gene>
<keyword evidence="1" id="KW-0732">Signal</keyword>
<dbReference type="AlphaFoldDB" id="A0A7S2H1J2"/>
<feature type="chain" id="PRO_5031511937" evidence="1">
    <location>
        <begin position="22"/>
        <end position="274"/>
    </location>
</feature>
<protein>
    <submittedName>
        <fullName evidence="2">Uncharacterized protein</fullName>
    </submittedName>
</protein>
<evidence type="ECO:0000313" key="2">
    <source>
        <dbReference type="EMBL" id="CAD9477855.1"/>
    </source>
</evidence>